<evidence type="ECO:0000256" key="1">
    <source>
        <dbReference type="SAM" id="MobiDB-lite"/>
    </source>
</evidence>
<reference evidence="3 4" key="1">
    <citation type="submission" date="2023-04" db="EMBL/GenBank/DDBJ databases">
        <title>Forest soil microbial communities from Buena Vista Peninsula, Colon Province, Panama.</title>
        <authorList>
            <person name="Bouskill N."/>
        </authorList>
    </citation>
    <scope>NUCLEOTIDE SEQUENCE [LARGE SCALE GENOMIC DNA]</scope>
    <source>
        <strain evidence="3 4">GGS1</strain>
    </source>
</reference>
<proteinExistence type="predicted"/>
<evidence type="ECO:0000313" key="4">
    <source>
        <dbReference type="Proteomes" id="UP001160499"/>
    </source>
</evidence>
<evidence type="ECO:0000313" key="3">
    <source>
        <dbReference type="EMBL" id="MDH6221572.1"/>
    </source>
</evidence>
<dbReference type="EMBL" id="JARXVH010000024">
    <property type="protein sequence ID" value="MDH6221572.1"/>
    <property type="molecule type" value="Genomic_DNA"/>
</dbReference>
<accession>A0ABT6LZ40</accession>
<dbReference type="Proteomes" id="UP001160499">
    <property type="component" value="Unassembled WGS sequence"/>
</dbReference>
<dbReference type="InterPro" id="IPR038721">
    <property type="entry name" value="IS701-like_DDE_dom"/>
</dbReference>
<feature type="region of interest" description="Disordered" evidence="1">
    <location>
        <begin position="98"/>
        <end position="125"/>
    </location>
</feature>
<organism evidence="3 4">
    <name type="scientific">Streptomyces pseudovenezuelae</name>
    <dbReference type="NCBI Taxonomy" id="67350"/>
    <lineage>
        <taxon>Bacteria</taxon>
        <taxon>Bacillati</taxon>
        <taxon>Actinomycetota</taxon>
        <taxon>Actinomycetes</taxon>
        <taxon>Kitasatosporales</taxon>
        <taxon>Streptomycetaceae</taxon>
        <taxon>Streptomyces</taxon>
        <taxon>Streptomyces aurantiacus group</taxon>
    </lineage>
</organism>
<gene>
    <name evidence="3" type="ORF">M2283_008919</name>
</gene>
<keyword evidence="4" id="KW-1185">Reference proteome</keyword>
<evidence type="ECO:0000259" key="2">
    <source>
        <dbReference type="Pfam" id="PF13546"/>
    </source>
</evidence>
<feature type="compositionally biased region" description="Polar residues" evidence="1">
    <location>
        <begin position="101"/>
        <end position="125"/>
    </location>
</feature>
<comment type="caution">
    <text evidence="3">The sequence shown here is derived from an EMBL/GenBank/DDBJ whole genome shotgun (WGS) entry which is preliminary data.</text>
</comment>
<feature type="domain" description="Transposase IS701-like DDE" evidence="2">
    <location>
        <begin position="11"/>
        <end position="106"/>
    </location>
</feature>
<protein>
    <submittedName>
        <fullName evidence="3">SRSO17 transposase</fullName>
    </submittedName>
</protein>
<dbReference type="Pfam" id="PF13546">
    <property type="entry name" value="DDE_5"/>
    <property type="match status" value="1"/>
</dbReference>
<sequence>MKAYAARFDDLFETLAQRRGFREYLAGLPLPRDRNKTLTCLADTEPVVGAQHAAVQRLQFFLSESTWDNHRVNGRRLELLLADPVTAPHASGVLVIDDSGAESQGRQPRTWASSTWARSGRSSGV</sequence>
<name>A0ABT6LZ40_9ACTN</name>